<organism evidence="1 2">
    <name type="scientific">Acaulospora colombiana</name>
    <dbReference type="NCBI Taxonomy" id="27376"/>
    <lineage>
        <taxon>Eukaryota</taxon>
        <taxon>Fungi</taxon>
        <taxon>Fungi incertae sedis</taxon>
        <taxon>Mucoromycota</taxon>
        <taxon>Glomeromycotina</taxon>
        <taxon>Glomeromycetes</taxon>
        <taxon>Diversisporales</taxon>
        <taxon>Acaulosporaceae</taxon>
        <taxon>Acaulospora</taxon>
    </lineage>
</organism>
<sequence length="118" mass="13259">MPLDVVEEGQLRGPMGRRTVAVPWDFHVCMLGVLRSSVWSRRSVAWPDGEDRGGTTDYCGASTCAYWVYYTPRCGRGGPVAWSDGEENHGCTTDYRRASTYVCWVYYVSQCGQERSDA</sequence>
<comment type="caution">
    <text evidence="1">The sequence shown here is derived from an EMBL/GenBank/DDBJ whole genome shotgun (WGS) entry which is preliminary data.</text>
</comment>
<keyword evidence="2" id="KW-1185">Reference proteome</keyword>
<evidence type="ECO:0000313" key="2">
    <source>
        <dbReference type="Proteomes" id="UP000789525"/>
    </source>
</evidence>
<dbReference type="EMBL" id="CAJVPT010002675">
    <property type="protein sequence ID" value="CAG8485239.1"/>
    <property type="molecule type" value="Genomic_DNA"/>
</dbReference>
<reference evidence="1" key="1">
    <citation type="submission" date="2021-06" db="EMBL/GenBank/DDBJ databases">
        <authorList>
            <person name="Kallberg Y."/>
            <person name="Tangrot J."/>
            <person name="Rosling A."/>
        </authorList>
    </citation>
    <scope>NUCLEOTIDE SEQUENCE</scope>
    <source>
        <strain evidence="1">CL356</strain>
    </source>
</reference>
<accession>A0ACA9KP61</accession>
<dbReference type="Proteomes" id="UP000789525">
    <property type="component" value="Unassembled WGS sequence"/>
</dbReference>
<name>A0ACA9KP61_9GLOM</name>
<proteinExistence type="predicted"/>
<protein>
    <submittedName>
        <fullName evidence="1">592_t:CDS:1</fullName>
    </submittedName>
</protein>
<evidence type="ECO:0000313" key="1">
    <source>
        <dbReference type="EMBL" id="CAG8485239.1"/>
    </source>
</evidence>
<gene>
    <name evidence="1" type="ORF">ACOLOM_LOCUS2151</name>
</gene>